<dbReference type="Proteomes" id="UP000287394">
    <property type="component" value="Chromosome"/>
</dbReference>
<dbReference type="PANTHER" id="PTHR43053:SF3">
    <property type="entry name" value="ALPHA-GALACTOSIDASE C-RELATED"/>
    <property type="match status" value="1"/>
</dbReference>
<dbReference type="InterPro" id="IPR013785">
    <property type="entry name" value="Aldolase_TIM"/>
</dbReference>
<evidence type="ECO:0000256" key="2">
    <source>
        <dbReference type="ARBA" id="ARBA00023295"/>
    </source>
</evidence>
<evidence type="ECO:0000256" key="1">
    <source>
        <dbReference type="ARBA" id="ARBA00022801"/>
    </source>
</evidence>
<reference evidence="3 4" key="1">
    <citation type="journal article" date="2019" name="Int. J. Syst. Evol. Microbiol.">
        <title>Capsulimonas corticalis gen. nov., sp. nov., an aerobic capsulated bacterium, of a novel bacterial order, Capsulimonadales ord. nov., of the class Armatimonadia of the phylum Armatimonadetes.</title>
        <authorList>
            <person name="Li J."/>
            <person name="Kudo C."/>
            <person name="Tonouchi A."/>
        </authorList>
    </citation>
    <scope>NUCLEOTIDE SEQUENCE [LARGE SCALE GENOMIC DNA]</scope>
    <source>
        <strain evidence="3 4">AX-7</strain>
    </source>
</reference>
<dbReference type="PANTHER" id="PTHR43053">
    <property type="entry name" value="GLYCOSIDASE FAMILY 31"/>
    <property type="match status" value="1"/>
</dbReference>
<dbReference type="KEGG" id="ccot:CCAX7_000130"/>
<keyword evidence="2" id="KW-0326">Glycosidase</keyword>
<keyword evidence="1" id="KW-0378">Hydrolase</keyword>
<dbReference type="SUPFAM" id="SSF51445">
    <property type="entry name" value="(Trans)glycosidases"/>
    <property type="match status" value="1"/>
</dbReference>
<dbReference type="Pfam" id="PF02065">
    <property type="entry name" value="Melibiase"/>
    <property type="match status" value="1"/>
</dbReference>
<name>A0A402CR84_9BACT</name>
<dbReference type="Gene3D" id="3.20.20.70">
    <property type="entry name" value="Aldolase class I"/>
    <property type="match status" value="1"/>
</dbReference>
<evidence type="ECO:0000313" key="3">
    <source>
        <dbReference type="EMBL" id="BDI27962.1"/>
    </source>
</evidence>
<proteinExistence type="predicted"/>
<organism evidence="3 4">
    <name type="scientific">Capsulimonas corticalis</name>
    <dbReference type="NCBI Taxonomy" id="2219043"/>
    <lineage>
        <taxon>Bacteria</taxon>
        <taxon>Bacillati</taxon>
        <taxon>Armatimonadota</taxon>
        <taxon>Armatimonadia</taxon>
        <taxon>Capsulimonadales</taxon>
        <taxon>Capsulimonadaceae</taxon>
        <taxon>Capsulimonas</taxon>
    </lineage>
</organism>
<evidence type="ECO:0000313" key="4">
    <source>
        <dbReference type="Proteomes" id="UP000287394"/>
    </source>
</evidence>
<dbReference type="InterPro" id="IPR050985">
    <property type="entry name" value="Alpha-glycosidase_related"/>
</dbReference>
<dbReference type="RefSeq" id="WP_119319924.1">
    <property type="nucleotide sequence ID" value="NZ_AP025739.1"/>
</dbReference>
<protein>
    <submittedName>
        <fullName evidence="3">Uncharacterized protein</fullName>
    </submittedName>
</protein>
<dbReference type="GO" id="GO:0004557">
    <property type="term" value="F:alpha-galactosidase activity"/>
    <property type="evidence" value="ECO:0007669"/>
    <property type="project" value="TreeGrafter"/>
</dbReference>
<dbReference type="OrthoDB" id="9779211at2"/>
<accession>A0A402CR84</accession>
<dbReference type="AlphaFoldDB" id="A0A402CR84"/>
<keyword evidence="4" id="KW-1185">Reference proteome</keyword>
<dbReference type="EMBL" id="AP025739">
    <property type="protein sequence ID" value="BDI27962.1"/>
    <property type="molecule type" value="Genomic_DNA"/>
</dbReference>
<dbReference type="InterPro" id="IPR017853">
    <property type="entry name" value="GH"/>
</dbReference>
<sequence>MITNDQITIDIPNQPGRLWRLTVHASGRDFEFAPPVFEVDGRLVTAMGRLASVGAPVVLPNGVAEYIWDAPIEGHLGLTLRATFRVAPGSPVVRFRYELRADAPVRLTKETGRDNLTYLAVSFGQMHEITEVRLAEFNEMAHSFCLSEREVLPPDFENGQRLIGPILVGSDETSTLLIAYEHGSQVPDAFLSYDLAPDRSAALRAVKGSYCAGRIVDDARPHGTPWLHAAAIDGDADAMAAAYREFILHHMTVNAASRRPDIFYNTWNFQERNKAWYGKAYLDSITQERMLAEIDVAHNMGVDVFVIDTGWYEKTGDWRVNRSRFPDGLRAVKEKLDEYGMTLGLWFNPTVAAVSSQMRRDHDDCLMTIGGKPQDPQPVWESEESQGLCLVSRYWEAFADELIRLHREVGVTYFKWDAIGQYGCDDPGHFHGGPDNTPKERADSYAFQQVDYMSRVVNKLCAACPEAVVDFDITEGGRSVGLSFLAAGKYFLINNGPYNTNYDMPVPADGNVNLFFYPGPARAWICRTPLTYDKWIPSVLFLTHYLPDDIYEKYGWRGSKTVTSDVNQWISLASLVLGHNGIWGDLLSISQAGVARFGEALAVYKQIRDDITAAPLIRTGLPGGSPEIYEKIAPNGQGVVSIFASTAGVYHYITRAIAAPGSWSNDGVAVRMDAEGHAVITATFTEEGAKLVFLREG</sequence>
<gene>
    <name evidence="3" type="ORF">CCAX7_000130</name>
</gene>